<name>A0ABU3LB91_9FLAO</name>
<dbReference type="RefSeq" id="WP_349240196.1">
    <property type="nucleotide sequence ID" value="NZ_JAVTTO010000001.1"/>
</dbReference>
<evidence type="ECO:0000313" key="2">
    <source>
        <dbReference type="Proteomes" id="UP001257277"/>
    </source>
</evidence>
<accession>A0ABU3LB91</accession>
<evidence type="ECO:0000313" key="1">
    <source>
        <dbReference type="EMBL" id="MDT7830940.1"/>
    </source>
</evidence>
<keyword evidence="2" id="KW-1185">Reference proteome</keyword>
<gene>
    <name evidence="1" type="ORF">RQM59_01030</name>
</gene>
<proteinExistence type="predicted"/>
<reference evidence="1 2" key="1">
    <citation type="submission" date="2023-09" db="EMBL/GenBank/DDBJ databases">
        <title>Novel taxa isolated from Blanes Bay.</title>
        <authorList>
            <person name="Rey-Velasco X."/>
            <person name="Lucena T."/>
        </authorList>
    </citation>
    <scope>NUCLEOTIDE SEQUENCE [LARGE SCALE GENOMIC DNA]</scope>
    <source>
        <strain evidence="1 2">S356</strain>
    </source>
</reference>
<dbReference type="Proteomes" id="UP001257277">
    <property type="component" value="Unassembled WGS sequence"/>
</dbReference>
<sequence>MGKKWRHFTTVADGEYFLIDEINIWDHKWIDTKQKVNIRDPLYNQKYTFSIFEIQDGNKIIKFIAGEFSNCVWGIYTLDG</sequence>
<comment type="caution">
    <text evidence="1">The sequence shown here is derived from an EMBL/GenBank/DDBJ whole genome shotgun (WGS) entry which is preliminary data.</text>
</comment>
<organism evidence="1 2">
    <name type="scientific">Asprobacillus argus</name>
    <dbReference type="NCBI Taxonomy" id="3076534"/>
    <lineage>
        <taxon>Bacteria</taxon>
        <taxon>Pseudomonadati</taxon>
        <taxon>Bacteroidota</taxon>
        <taxon>Flavobacteriia</taxon>
        <taxon>Flavobacteriales</taxon>
        <taxon>Flavobacteriaceae</taxon>
        <taxon>Asprobacillus</taxon>
    </lineage>
</organism>
<evidence type="ECO:0008006" key="3">
    <source>
        <dbReference type="Google" id="ProtNLM"/>
    </source>
</evidence>
<protein>
    <recommendedName>
        <fullName evidence="3">YopX protein domain-containing protein</fullName>
    </recommendedName>
</protein>
<dbReference type="EMBL" id="JAVTTO010000001">
    <property type="protein sequence ID" value="MDT7830940.1"/>
    <property type="molecule type" value="Genomic_DNA"/>
</dbReference>